<evidence type="ECO:0000313" key="2">
    <source>
        <dbReference type="Proteomes" id="UP000008694"/>
    </source>
</evidence>
<dbReference type="EMBL" id="GL348713">
    <property type="protein sequence ID" value="EFH66815.1"/>
    <property type="molecule type" value="Genomic_DNA"/>
</dbReference>
<reference evidence="2" key="1">
    <citation type="journal article" date="2011" name="Nat. Genet.">
        <title>The Arabidopsis lyrata genome sequence and the basis of rapid genome size change.</title>
        <authorList>
            <person name="Hu T.T."/>
            <person name="Pattyn P."/>
            <person name="Bakker E.G."/>
            <person name="Cao J."/>
            <person name="Cheng J.-F."/>
            <person name="Clark R.M."/>
            <person name="Fahlgren N."/>
            <person name="Fawcett J.A."/>
            <person name="Grimwood J."/>
            <person name="Gundlach H."/>
            <person name="Haberer G."/>
            <person name="Hollister J.D."/>
            <person name="Ossowski S."/>
            <person name="Ottilar R.P."/>
            <person name="Salamov A.A."/>
            <person name="Schneeberger K."/>
            <person name="Spannagl M."/>
            <person name="Wang X."/>
            <person name="Yang L."/>
            <person name="Nasrallah M.E."/>
            <person name="Bergelson J."/>
            <person name="Carrington J.C."/>
            <person name="Gaut B.S."/>
            <person name="Schmutz J."/>
            <person name="Mayer K.F.X."/>
            <person name="Van de Peer Y."/>
            <person name="Grigoriev I.V."/>
            <person name="Nordborg M."/>
            <person name="Weigel D."/>
            <person name="Guo Y.-L."/>
        </authorList>
    </citation>
    <scope>NUCLEOTIDE SEQUENCE [LARGE SCALE GENOMIC DNA]</scope>
    <source>
        <strain evidence="2">cv. MN47</strain>
    </source>
</reference>
<protein>
    <submittedName>
        <fullName evidence="1">Expressed protein</fullName>
    </submittedName>
</protein>
<accession>D7KMN2</accession>
<sequence>MFMTSGRRSAVISSSPPTSVVLGDFGTSNRRVNAFEIGEFFHQIFEFRSTNRS</sequence>
<dbReference type="HOGENOM" id="CLU_3071401_0_0_1"/>
<dbReference type="Gramene" id="scaffold_102622.1">
    <property type="protein sequence ID" value="scaffold_102622.1"/>
    <property type="gene ID" value="scaffold_102622.1"/>
</dbReference>
<name>D7KMN2_ARALL</name>
<proteinExistence type="predicted"/>
<evidence type="ECO:0000313" key="1">
    <source>
        <dbReference type="EMBL" id="EFH66815.1"/>
    </source>
</evidence>
<dbReference type="AlphaFoldDB" id="D7KMN2"/>
<keyword evidence="2" id="KW-1185">Reference proteome</keyword>
<gene>
    <name evidence="1" type="ORF">ARALYDRAFT_889828</name>
</gene>
<organism evidence="2">
    <name type="scientific">Arabidopsis lyrata subsp. lyrata</name>
    <name type="common">Lyre-leaved rock-cress</name>
    <dbReference type="NCBI Taxonomy" id="81972"/>
    <lineage>
        <taxon>Eukaryota</taxon>
        <taxon>Viridiplantae</taxon>
        <taxon>Streptophyta</taxon>
        <taxon>Embryophyta</taxon>
        <taxon>Tracheophyta</taxon>
        <taxon>Spermatophyta</taxon>
        <taxon>Magnoliopsida</taxon>
        <taxon>eudicotyledons</taxon>
        <taxon>Gunneridae</taxon>
        <taxon>Pentapetalae</taxon>
        <taxon>rosids</taxon>
        <taxon>malvids</taxon>
        <taxon>Brassicales</taxon>
        <taxon>Brassicaceae</taxon>
        <taxon>Camelineae</taxon>
        <taxon>Arabidopsis</taxon>
    </lineage>
</organism>
<dbReference type="Proteomes" id="UP000008694">
    <property type="component" value="Unassembled WGS sequence"/>
</dbReference>